<gene>
    <name evidence="1" type="ORF">SMF913_10026</name>
</gene>
<dbReference type="EMBL" id="LJIW01000001">
    <property type="protein sequence ID" value="PNG94001.1"/>
    <property type="molecule type" value="Genomic_DNA"/>
</dbReference>
<proteinExistence type="predicted"/>
<dbReference type="AlphaFoldDB" id="A0A2J7Z163"/>
<name>A0A2J7Z163_STRMQ</name>
<sequence length="42" mass="4371">MPVLLVVDMGMREALLAGMPGLEAVAPRPLDLARSRPATVGV</sequence>
<evidence type="ECO:0000313" key="2">
    <source>
        <dbReference type="Proteomes" id="UP000236520"/>
    </source>
</evidence>
<reference evidence="1 2" key="1">
    <citation type="submission" date="2015-09" db="EMBL/GenBank/DDBJ databases">
        <title>Genome sequence, genome mining and natural product profiling of a biocontrol bacterium Streptomyces malaysiensis F913.</title>
        <authorList>
            <person name="Xu Y."/>
            <person name="Wei J."/>
            <person name="Xie J."/>
            <person name="Li T."/>
            <person name="Zhou Z."/>
        </authorList>
    </citation>
    <scope>NUCLEOTIDE SEQUENCE [LARGE SCALE GENOMIC DNA]</scope>
    <source>
        <strain evidence="1 2">F913</strain>
    </source>
</reference>
<dbReference type="Proteomes" id="UP000236520">
    <property type="component" value="Unassembled WGS sequence"/>
</dbReference>
<protein>
    <submittedName>
        <fullName evidence="1">Uncharacterized protein</fullName>
    </submittedName>
</protein>
<evidence type="ECO:0000313" key="1">
    <source>
        <dbReference type="EMBL" id="PNG94001.1"/>
    </source>
</evidence>
<organism evidence="1 2">
    <name type="scientific">Streptomyces malaysiensis</name>
    <dbReference type="NCBI Taxonomy" id="92644"/>
    <lineage>
        <taxon>Bacteria</taxon>
        <taxon>Bacillati</taxon>
        <taxon>Actinomycetota</taxon>
        <taxon>Actinomycetes</taxon>
        <taxon>Kitasatosporales</taxon>
        <taxon>Streptomycetaceae</taxon>
        <taxon>Streptomyces</taxon>
        <taxon>Streptomyces violaceusniger group</taxon>
    </lineage>
</organism>
<accession>A0A2J7Z163</accession>
<keyword evidence="2" id="KW-1185">Reference proteome</keyword>
<comment type="caution">
    <text evidence="1">The sequence shown here is derived from an EMBL/GenBank/DDBJ whole genome shotgun (WGS) entry which is preliminary data.</text>
</comment>